<name>A0A892ZLB9_9NEIS</name>
<keyword evidence="5" id="KW-1003">Cell membrane</keyword>
<keyword evidence="16" id="KW-1185">Reference proteome</keyword>
<dbReference type="SUPFAM" id="SSF51735">
    <property type="entry name" value="NAD(P)-binding Rossmann-fold domains"/>
    <property type="match status" value="1"/>
</dbReference>
<keyword evidence="4" id="KW-0050">Antiport</keyword>
<feature type="transmembrane region" description="Helical" evidence="13">
    <location>
        <begin position="58"/>
        <end position="77"/>
    </location>
</feature>
<dbReference type="InterPro" id="IPR004771">
    <property type="entry name" value="K/H_exchanger"/>
</dbReference>
<dbReference type="FunFam" id="3.40.50.720:FF:000036">
    <property type="entry name" value="Glutathione-regulated potassium-efflux system protein KefB"/>
    <property type="match status" value="1"/>
</dbReference>
<dbReference type="Pfam" id="PF02254">
    <property type="entry name" value="TrkA_N"/>
    <property type="match status" value="1"/>
</dbReference>
<feature type="domain" description="RCK N-terminal" evidence="14">
    <location>
        <begin position="406"/>
        <end position="523"/>
    </location>
</feature>
<dbReference type="AlphaFoldDB" id="A0A892ZLB9"/>
<feature type="transmembrane region" description="Helical" evidence="13">
    <location>
        <begin position="300"/>
        <end position="323"/>
    </location>
</feature>
<keyword evidence="12 13" id="KW-0472">Membrane</keyword>
<keyword evidence="3" id="KW-0813">Transport</keyword>
<feature type="transmembrane region" description="Helical" evidence="13">
    <location>
        <begin position="274"/>
        <end position="294"/>
    </location>
</feature>
<dbReference type="GO" id="GO:1902600">
    <property type="term" value="P:proton transmembrane transport"/>
    <property type="evidence" value="ECO:0007669"/>
    <property type="project" value="InterPro"/>
</dbReference>
<dbReference type="Pfam" id="PF00999">
    <property type="entry name" value="Na_H_Exchanger"/>
    <property type="match status" value="1"/>
</dbReference>
<feature type="transmembrane region" description="Helical" evidence="13">
    <location>
        <begin position="335"/>
        <end position="357"/>
    </location>
</feature>
<dbReference type="FunFam" id="1.20.1530.20:FF:000001">
    <property type="entry name" value="Glutathione-regulated potassium-efflux system protein KefB"/>
    <property type="match status" value="1"/>
</dbReference>
<keyword evidence="8 13" id="KW-0812">Transmembrane</keyword>
<evidence type="ECO:0000256" key="8">
    <source>
        <dbReference type="ARBA" id="ARBA00022692"/>
    </source>
</evidence>
<dbReference type="InterPro" id="IPR036291">
    <property type="entry name" value="NAD(P)-bd_dom_sf"/>
</dbReference>
<dbReference type="GO" id="GO:0008324">
    <property type="term" value="F:monoatomic cation transmembrane transporter activity"/>
    <property type="evidence" value="ECO:0007669"/>
    <property type="project" value="InterPro"/>
</dbReference>
<comment type="similarity">
    <text evidence="2">Belongs to the monovalent cation:proton antiporter 2 (CPA2) transporter (TC 2.A.37) family.</text>
</comment>
<comment type="subcellular location">
    <subcellularLocation>
        <location evidence="1">Cell inner membrane</location>
        <topology evidence="1">Multi-pass membrane protein</topology>
    </subcellularLocation>
</comment>
<dbReference type="GO" id="GO:0015297">
    <property type="term" value="F:antiporter activity"/>
    <property type="evidence" value="ECO:0007669"/>
    <property type="project" value="UniProtKB-KW"/>
</dbReference>
<evidence type="ECO:0000313" key="16">
    <source>
        <dbReference type="Proteomes" id="UP000653156"/>
    </source>
</evidence>
<dbReference type="InterPro" id="IPR038770">
    <property type="entry name" value="Na+/solute_symporter_sf"/>
</dbReference>
<keyword evidence="7" id="KW-0633">Potassium transport</keyword>
<evidence type="ECO:0000256" key="11">
    <source>
        <dbReference type="ARBA" id="ARBA00023065"/>
    </source>
</evidence>
<dbReference type="Gene3D" id="1.20.1530.20">
    <property type="match status" value="1"/>
</dbReference>
<evidence type="ECO:0000256" key="9">
    <source>
        <dbReference type="ARBA" id="ARBA00022958"/>
    </source>
</evidence>
<evidence type="ECO:0000256" key="13">
    <source>
        <dbReference type="SAM" id="Phobius"/>
    </source>
</evidence>
<proteinExistence type="inferred from homology"/>
<keyword evidence="10 13" id="KW-1133">Transmembrane helix</keyword>
<gene>
    <name evidence="15" type="ORF">JQU52_01630</name>
</gene>
<dbReference type="InterPro" id="IPR006153">
    <property type="entry name" value="Cation/H_exchanger_TM"/>
</dbReference>
<feature type="transmembrane region" description="Helical" evidence="13">
    <location>
        <begin position="363"/>
        <end position="383"/>
    </location>
</feature>
<evidence type="ECO:0000256" key="4">
    <source>
        <dbReference type="ARBA" id="ARBA00022449"/>
    </source>
</evidence>
<evidence type="ECO:0000256" key="6">
    <source>
        <dbReference type="ARBA" id="ARBA00022519"/>
    </source>
</evidence>
<sequence length="610" mass="65041">MAAENASQLVGVVTLLAAAVVAVPLFKRIGLGSVLGYLAAGLAIGPFGLKLFNDPNAIIHVAELGVVMFLFIIGLEMKPSHLWALRRQIFGLGSMQVVLAAAALTVVGIAFGFPWQVAFVCAAGFVLTSTAIVMQVLGERNELNSPGGQQIVSILLFEDLLIVPLLAIVAFLAPTTAESVVVTKPLWQSLGIALLAVAALVAAGRWLLNPLFQVLAKSKAREVMTAAALLVVLGAALLMEAGGLSMAMGAFIAGVLLSESAFRHQLEADIEPFRGLLLGLFFLGVGMSLDLNVVARNWGLIVAGVLALMAAKAVVIFVVARLAKSSRQQAAQRAVMMAQGGEFAFVLFAAAASQGVINATVHANMTAIVVLSMVLTPMMLIVYGQWIEPRLADVSGSLPDEEIHEQQAVMIIGMGRFGQIVSDLLRMCGHALTIIDRDPATVAGMNQYGVKTYFGDAARPELLLTAGLEKARLLVVAIDQPEEALHIIEFARKVNPGIKIIARAYDRIHTFKVHHAGADDAIRETFDAAVRTGKRSLEALGMPKTKAEEIGDLFFCLDRNSVAAMAKVYQPGMARFDNKEMMRVAHLEDTKAETAIQAALRGEVVAWPEK</sequence>
<dbReference type="PANTHER" id="PTHR46157:SF8">
    <property type="entry name" value="GLUTATHIONE-REGULATED POTASSIUM-EFFLUX SYSTEM PROTEIN"/>
    <property type="match status" value="1"/>
</dbReference>
<dbReference type="EMBL" id="CP069798">
    <property type="protein sequence ID" value="QRQ83230.1"/>
    <property type="molecule type" value="Genomic_DNA"/>
</dbReference>
<feature type="transmembrane region" description="Helical" evidence="13">
    <location>
        <begin position="117"/>
        <end position="138"/>
    </location>
</feature>
<feature type="transmembrane region" description="Helical" evidence="13">
    <location>
        <begin position="186"/>
        <end position="208"/>
    </location>
</feature>
<protein>
    <submittedName>
        <fullName evidence="15">Cation:proton antiporter</fullName>
    </submittedName>
</protein>
<dbReference type="PROSITE" id="PS51201">
    <property type="entry name" value="RCK_N"/>
    <property type="match status" value="1"/>
</dbReference>
<feature type="transmembrane region" description="Helical" evidence="13">
    <location>
        <begin position="150"/>
        <end position="174"/>
    </location>
</feature>
<dbReference type="GO" id="GO:0005886">
    <property type="term" value="C:plasma membrane"/>
    <property type="evidence" value="ECO:0007669"/>
    <property type="project" value="UniProtKB-SubCell"/>
</dbReference>
<evidence type="ECO:0000256" key="12">
    <source>
        <dbReference type="ARBA" id="ARBA00023136"/>
    </source>
</evidence>
<keyword evidence="6" id="KW-0997">Cell inner membrane</keyword>
<dbReference type="GO" id="GO:0006813">
    <property type="term" value="P:potassium ion transport"/>
    <property type="evidence" value="ECO:0007669"/>
    <property type="project" value="UniProtKB-KW"/>
</dbReference>
<dbReference type="PANTHER" id="PTHR46157">
    <property type="entry name" value="K(+) EFFLUX ANTIPORTER 3, CHLOROPLASTIC"/>
    <property type="match status" value="1"/>
</dbReference>
<evidence type="ECO:0000256" key="1">
    <source>
        <dbReference type="ARBA" id="ARBA00004429"/>
    </source>
</evidence>
<organism evidence="15 16">
    <name type="scientific">Paralysiella testudinis</name>
    <dbReference type="NCBI Taxonomy" id="2809020"/>
    <lineage>
        <taxon>Bacteria</taxon>
        <taxon>Pseudomonadati</taxon>
        <taxon>Pseudomonadota</taxon>
        <taxon>Betaproteobacteria</taxon>
        <taxon>Neisseriales</taxon>
        <taxon>Neisseriaceae</taxon>
        <taxon>Paralysiella</taxon>
    </lineage>
</organism>
<feature type="transmembrane region" description="Helical" evidence="13">
    <location>
        <begin position="6"/>
        <end position="26"/>
    </location>
</feature>
<evidence type="ECO:0000256" key="7">
    <source>
        <dbReference type="ARBA" id="ARBA00022538"/>
    </source>
</evidence>
<evidence type="ECO:0000256" key="5">
    <source>
        <dbReference type="ARBA" id="ARBA00022475"/>
    </source>
</evidence>
<dbReference type="Gene3D" id="3.40.50.720">
    <property type="entry name" value="NAD(P)-binding Rossmann-like Domain"/>
    <property type="match status" value="1"/>
</dbReference>
<dbReference type="NCBIfam" id="TIGR00932">
    <property type="entry name" value="2a37"/>
    <property type="match status" value="1"/>
</dbReference>
<evidence type="ECO:0000313" key="15">
    <source>
        <dbReference type="EMBL" id="QRQ83230.1"/>
    </source>
</evidence>
<keyword evidence="9" id="KW-0630">Potassium</keyword>
<accession>A0A892ZLB9</accession>
<evidence type="ECO:0000259" key="14">
    <source>
        <dbReference type="PROSITE" id="PS51201"/>
    </source>
</evidence>
<dbReference type="Proteomes" id="UP000653156">
    <property type="component" value="Chromosome"/>
</dbReference>
<evidence type="ECO:0000256" key="10">
    <source>
        <dbReference type="ARBA" id="ARBA00022989"/>
    </source>
</evidence>
<reference evidence="15" key="1">
    <citation type="submission" date="2021-02" db="EMBL/GenBank/DDBJ databases">
        <title>Neisseriaceae sp. 26B isolated from the cloaca of a Common Toad-headed Turtle (Mesoclemmys nasuta).</title>
        <authorList>
            <person name="Spergser J."/>
            <person name="Busse H.-J."/>
        </authorList>
    </citation>
    <scope>NUCLEOTIDE SEQUENCE</scope>
    <source>
        <strain evidence="15">26B</strain>
    </source>
</reference>
<evidence type="ECO:0000256" key="3">
    <source>
        <dbReference type="ARBA" id="ARBA00022448"/>
    </source>
</evidence>
<keyword evidence="11" id="KW-0406">Ion transport</keyword>
<dbReference type="InterPro" id="IPR003148">
    <property type="entry name" value="RCK_N"/>
</dbReference>
<feature type="transmembrane region" description="Helical" evidence="13">
    <location>
        <begin position="89"/>
        <end position="111"/>
    </location>
</feature>
<dbReference type="KEGG" id="ptes:JQU52_01630"/>
<evidence type="ECO:0000256" key="2">
    <source>
        <dbReference type="ARBA" id="ARBA00005551"/>
    </source>
</evidence>